<gene>
    <name evidence="1" type="ORF">CPLFYP93_02367</name>
</gene>
<protein>
    <recommendedName>
        <fullName evidence="2">YopX protein domain-containing protein</fullName>
    </recommendedName>
</protein>
<proteinExistence type="predicted"/>
<name>A0A6N3F369_9CLOT</name>
<reference evidence="1" key="1">
    <citation type="submission" date="2019-11" db="EMBL/GenBank/DDBJ databases">
        <authorList>
            <person name="Feng L."/>
        </authorList>
    </citation>
    <scope>NUCLEOTIDE SEQUENCE</scope>
    <source>
        <strain evidence="1">CParaputrificumLFYP93</strain>
    </source>
</reference>
<dbReference type="RefSeq" id="WP_156561736.1">
    <property type="nucleotide sequence ID" value="NZ_CACRTV010000057.1"/>
</dbReference>
<sequence length="165" mass="19082">MIQFSIYNKDTRCFLDTVDAKIDCKGRLYLDNPAEDLVRYEVVEHTGLFYTKDVRPIKDKDLVFTYSDIPGNEDRLLLGVVKYYDGAWHIENDVVRESIPLFDEISHICYLGSTLTNPNIIEDIMSNVEILKTLCDVALVPDYYVNKFIGQQYVDIADNSILIER</sequence>
<dbReference type="EMBL" id="CACRTV010000057">
    <property type="protein sequence ID" value="VYU46412.1"/>
    <property type="molecule type" value="Genomic_DNA"/>
</dbReference>
<accession>A0A6N3F369</accession>
<evidence type="ECO:0000313" key="1">
    <source>
        <dbReference type="EMBL" id="VYU46412.1"/>
    </source>
</evidence>
<organism evidence="1">
    <name type="scientific">Clostridium paraputrificum</name>
    <dbReference type="NCBI Taxonomy" id="29363"/>
    <lineage>
        <taxon>Bacteria</taxon>
        <taxon>Bacillati</taxon>
        <taxon>Bacillota</taxon>
        <taxon>Clostridia</taxon>
        <taxon>Eubacteriales</taxon>
        <taxon>Clostridiaceae</taxon>
        <taxon>Clostridium</taxon>
    </lineage>
</organism>
<evidence type="ECO:0008006" key="2">
    <source>
        <dbReference type="Google" id="ProtNLM"/>
    </source>
</evidence>
<dbReference type="SUPFAM" id="SSF159006">
    <property type="entry name" value="YopX-like"/>
    <property type="match status" value="1"/>
</dbReference>
<dbReference type="AlphaFoldDB" id="A0A6N3F369"/>